<dbReference type="InterPro" id="IPR001932">
    <property type="entry name" value="PPM-type_phosphatase-like_dom"/>
</dbReference>
<dbReference type="Gene3D" id="3.60.40.10">
    <property type="entry name" value="PPM-type phosphatase domain"/>
    <property type="match status" value="1"/>
</dbReference>
<dbReference type="SUPFAM" id="SSF81606">
    <property type="entry name" value="PP2C-like"/>
    <property type="match status" value="1"/>
</dbReference>
<name>A0A0A1TZA5_ENTIV</name>
<accession>A0A0A1TZA5</accession>
<dbReference type="VEuPathDB" id="AmoebaDB:EIN_197890"/>
<evidence type="ECO:0000313" key="3">
    <source>
        <dbReference type="Proteomes" id="UP000014680"/>
    </source>
</evidence>
<gene>
    <name evidence="2" type="ORF">EIN_197890</name>
</gene>
<dbReference type="Proteomes" id="UP000014680">
    <property type="component" value="Unassembled WGS sequence"/>
</dbReference>
<sequence>MADGAGWGLPSFLAATSARDKALEYFTDNIDGCQTLRDVGNLLVEVCVQSHLAIFRPDVQLFMTGTTTLCIVVVLQTVKGPYMVFLSIGDTRVYYYSKQHHHTTTLSGKYHDSISHMHECFGRIGPANSCEPDIKRGELKHQKVCEDDIIIVATDGLHDNFDPQFRGIKYKSKDKEVDKKMTELIEDDNTTDVATNVVLKMSEFVVNLTEPLREFQRLNPGKKLPTDSKEYKGKMDHVSVCVVVVVDYSKKVVNTQLPQEFVDNENEVTIFTPEFNSKICDGADKKDKYPVYHKKVISTPIMKEIDVMRSESAVLASTSSLGFEEHAIGSFILHDSPGTTQCPSPSFSPLEHVKKNQGVVFKKDDDKKPESKGTKIQYVFAKSTDKIKKSEVQEKK</sequence>
<reference evidence="2 3" key="1">
    <citation type="submission" date="2012-10" db="EMBL/GenBank/DDBJ databases">
        <authorList>
            <person name="Zafar N."/>
            <person name="Inman J."/>
            <person name="Hall N."/>
            <person name="Lorenzi H."/>
            <person name="Caler E."/>
        </authorList>
    </citation>
    <scope>NUCLEOTIDE SEQUENCE [LARGE SCALE GENOMIC DNA]</scope>
    <source>
        <strain evidence="2 3">IP1</strain>
    </source>
</reference>
<evidence type="ECO:0000259" key="1">
    <source>
        <dbReference type="PROSITE" id="PS51746"/>
    </source>
</evidence>
<dbReference type="InterPro" id="IPR036457">
    <property type="entry name" value="PPM-type-like_dom_sf"/>
</dbReference>
<dbReference type="OrthoDB" id="2556847at2759"/>
<dbReference type="KEGG" id="eiv:EIN_197890"/>
<dbReference type="PANTHER" id="PTHR21586">
    <property type="entry name" value="TIPA"/>
    <property type="match status" value="1"/>
</dbReference>
<proteinExistence type="predicted"/>
<feature type="domain" description="PPM-type phosphatase" evidence="1">
    <location>
        <begin position="1"/>
        <end position="245"/>
    </location>
</feature>
<dbReference type="RefSeq" id="XP_004183192.1">
    <property type="nucleotide sequence ID" value="XM_004183144.1"/>
</dbReference>
<dbReference type="PROSITE" id="PS51746">
    <property type="entry name" value="PPM_2"/>
    <property type="match status" value="1"/>
</dbReference>
<dbReference type="PANTHER" id="PTHR21586:SF0">
    <property type="entry name" value="PP2C-LIKE DOMAIN-CONTAINING PROTEIN CG9801"/>
    <property type="match status" value="1"/>
</dbReference>
<organism evidence="2 3">
    <name type="scientific">Entamoeba invadens IP1</name>
    <dbReference type="NCBI Taxonomy" id="370355"/>
    <lineage>
        <taxon>Eukaryota</taxon>
        <taxon>Amoebozoa</taxon>
        <taxon>Evosea</taxon>
        <taxon>Archamoebae</taxon>
        <taxon>Mastigamoebida</taxon>
        <taxon>Entamoebidae</taxon>
        <taxon>Entamoeba</taxon>
    </lineage>
</organism>
<evidence type="ECO:0000313" key="2">
    <source>
        <dbReference type="EMBL" id="ELP83846.1"/>
    </source>
</evidence>
<dbReference type="GeneID" id="14882833"/>
<dbReference type="EMBL" id="KB207226">
    <property type="protein sequence ID" value="ELP83846.1"/>
    <property type="molecule type" value="Genomic_DNA"/>
</dbReference>
<protein>
    <submittedName>
        <fullName evidence="2">Tipa, putative</fullName>
    </submittedName>
</protein>
<keyword evidence="3" id="KW-1185">Reference proteome</keyword>
<dbReference type="AlphaFoldDB" id="A0A0A1TZA5"/>
<dbReference type="InterPro" id="IPR053287">
    <property type="entry name" value="PP2C-like_domain"/>
</dbReference>